<dbReference type="EMBL" id="UINC01019548">
    <property type="protein sequence ID" value="SVA82836.1"/>
    <property type="molecule type" value="Genomic_DNA"/>
</dbReference>
<feature type="domain" description="ABC transporter" evidence="7">
    <location>
        <begin position="5"/>
        <end position="256"/>
    </location>
</feature>
<dbReference type="InterPro" id="IPR003439">
    <property type="entry name" value="ABC_transporter-like_ATP-bd"/>
</dbReference>
<keyword evidence="2" id="KW-0813">Transport</keyword>
<dbReference type="NCBIfam" id="TIGR01727">
    <property type="entry name" value="oligo_HPY"/>
    <property type="match status" value="2"/>
</dbReference>
<keyword evidence="4" id="KW-0547">Nucleotide-binding</keyword>
<dbReference type="PROSITE" id="PS00211">
    <property type="entry name" value="ABC_TRANSPORTER_1"/>
    <property type="match status" value="2"/>
</dbReference>
<dbReference type="SMART" id="SM00382">
    <property type="entry name" value="AAA"/>
    <property type="match status" value="2"/>
</dbReference>
<keyword evidence="5" id="KW-0067">ATP-binding</keyword>
<evidence type="ECO:0000256" key="3">
    <source>
        <dbReference type="ARBA" id="ARBA00022475"/>
    </source>
</evidence>
<evidence type="ECO:0000259" key="7">
    <source>
        <dbReference type="PROSITE" id="PS50893"/>
    </source>
</evidence>
<dbReference type="AlphaFoldDB" id="A0A381Z0L0"/>
<dbReference type="InterPro" id="IPR003593">
    <property type="entry name" value="AAA+_ATPase"/>
</dbReference>
<protein>
    <recommendedName>
        <fullName evidence="7">ABC transporter domain-containing protein</fullName>
    </recommendedName>
</protein>
<dbReference type="GO" id="GO:0015833">
    <property type="term" value="P:peptide transport"/>
    <property type="evidence" value="ECO:0007669"/>
    <property type="project" value="InterPro"/>
</dbReference>
<dbReference type="GO" id="GO:0016887">
    <property type="term" value="F:ATP hydrolysis activity"/>
    <property type="evidence" value="ECO:0007669"/>
    <property type="project" value="InterPro"/>
</dbReference>
<gene>
    <name evidence="8" type="ORF">METZ01_LOCUS135690</name>
</gene>
<accession>A0A381Z0L0</accession>
<dbReference type="GO" id="GO:0005886">
    <property type="term" value="C:plasma membrane"/>
    <property type="evidence" value="ECO:0007669"/>
    <property type="project" value="UniProtKB-SubCell"/>
</dbReference>
<dbReference type="CDD" id="cd03257">
    <property type="entry name" value="ABC_NikE_OppD_transporters"/>
    <property type="match status" value="2"/>
</dbReference>
<dbReference type="FunFam" id="3.40.50.300:FF:000016">
    <property type="entry name" value="Oligopeptide ABC transporter ATP-binding component"/>
    <property type="match status" value="2"/>
</dbReference>
<keyword evidence="3" id="KW-1003">Cell membrane</keyword>
<organism evidence="8">
    <name type="scientific">marine metagenome</name>
    <dbReference type="NCBI Taxonomy" id="408172"/>
    <lineage>
        <taxon>unclassified sequences</taxon>
        <taxon>metagenomes</taxon>
        <taxon>ecological metagenomes</taxon>
    </lineage>
</organism>
<evidence type="ECO:0000256" key="2">
    <source>
        <dbReference type="ARBA" id="ARBA00022448"/>
    </source>
</evidence>
<feature type="domain" description="ABC transporter" evidence="7">
    <location>
        <begin position="359"/>
        <end position="599"/>
    </location>
</feature>
<dbReference type="PROSITE" id="PS50893">
    <property type="entry name" value="ABC_TRANSPORTER_2"/>
    <property type="match status" value="2"/>
</dbReference>
<keyword evidence="6" id="KW-0472">Membrane</keyword>
<dbReference type="PANTHER" id="PTHR43297">
    <property type="entry name" value="OLIGOPEPTIDE TRANSPORT ATP-BINDING PROTEIN APPD"/>
    <property type="match status" value="1"/>
</dbReference>
<dbReference type="PANTHER" id="PTHR43297:SF2">
    <property type="entry name" value="DIPEPTIDE TRANSPORT ATP-BINDING PROTEIN DPPD"/>
    <property type="match status" value="1"/>
</dbReference>
<dbReference type="InterPro" id="IPR017871">
    <property type="entry name" value="ABC_transporter-like_CS"/>
</dbReference>
<feature type="non-terminal residue" evidence="8">
    <location>
        <position position="1"/>
    </location>
</feature>
<evidence type="ECO:0000256" key="5">
    <source>
        <dbReference type="ARBA" id="ARBA00022840"/>
    </source>
</evidence>
<dbReference type="Pfam" id="PF00005">
    <property type="entry name" value="ABC_tran"/>
    <property type="match status" value="2"/>
</dbReference>
<dbReference type="SUPFAM" id="SSF52540">
    <property type="entry name" value="P-loop containing nucleoside triphosphate hydrolases"/>
    <property type="match status" value="2"/>
</dbReference>
<dbReference type="InterPro" id="IPR027417">
    <property type="entry name" value="P-loop_NTPase"/>
</dbReference>
<dbReference type="NCBIfam" id="NF007739">
    <property type="entry name" value="PRK10419.1"/>
    <property type="match status" value="2"/>
</dbReference>
<dbReference type="Pfam" id="PF08352">
    <property type="entry name" value="oligo_HPY"/>
    <property type="match status" value="2"/>
</dbReference>
<dbReference type="InterPro" id="IPR050388">
    <property type="entry name" value="ABC_Ni/Peptide_Import"/>
</dbReference>
<dbReference type="InterPro" id="IPR013563">
    <property type="entry name" value="Oligopep_ABC_C"/>
</dbReference>
<evidence type="ECO:0000256" key="4">
    <source>
        <dbReference type="ARBA" id="ARBA00022741"/>
    </source>
</evidence>
<sequence length="671" mass="75295">VSILLDVKNLKTYFNVGLDKVARAVDGVSFSIDQGKTLAIVGESGCGKTQTAFSIIRLIANNGFHPSGQINFNKRNLSNITELEMQSIRGNDISMIFQEPMTSLNPLYRIGNQLEEPLCQHRKISRGPARKLSIDLLDQVGIPDPHKRVDCFPHELSGGMKQRVMIAMALACKPKLLIADEPTTALDVTIQAQVLKLMSDLQKETGMSILLITHDMGIVNQIADDICIMYAGRIAERGPRDSIFKNMAHPYTRHLMDSIPKINDTGFLLNTIPGMVPGATEYGAGCLFAERCSQAMDICQNTDSPQYKIESNHFTFCHLYEHKNIGKEFNKPSRIKSPERLIENKSILSIKSLRTWFPVRKGVFLRIANYVKAVDDIDLEIQKGSTLALVGESGCGKTTLGEAILRLTRETKGKVLFNRLNIMELNTTELKKIRNQLQIVFQDPMGSLSPRMTVENIVGEGLEEHYKDIKEGARRKKIERVLKEVGLPISTLDRYPHEFSGGQRQRIAIARALILEPSFLVLDEPTSALDVSVQAQVLNLFKELQAKRNLTYLFITHNLSVVRYMADNVAIMYLGKIVESGSTAEIFQNPKHPYTKSLLDSIPDIETRKPLNLIKGDVPSPLNPPIGCHFHPRCPILLNEKENSILKHKCKTEYPEPVYSEKSFVRCHANK</sequence>
<evidence type="ECO:0000313" key="8">
    <source>
        <dbReference type="EMBL" id="SVA82836.1"/>
    </source>
</evidence>
<evidence type="ECO:0000256" key="6">
    <source>
        <dbReference type="ARBA" id="ARBA00023136"/>
    </source>
</evidence>
<dbReference type="Gene3D" id="3.40.50.300">
    <property type="entry name" value="P-loop containing nucleotide triphosphate hydrolases"/>
    <property type="match status" value="2"/>
</dbReference>
<evidence type="ECO:0000256" key="1">
    <source>
        <dbReference type="ARBA" id="ARBA00004202"/>
    </source>
</evidence>
<dbReference type="NCBIfam" id="NF008453">
    <property type="entry name" value="PRK11308.1"/>
    <property type="match status" value="2"/>
</dbReference>
<dbReference type="GO" id="GO:0005524">
    <property type="term" value="F:ATP binding"/>
    <property type="evidence" value="ECO:0007669"/>
    <property type="project" value="UniProtKB-KW"/>
</dbReference>
<reference evidence="8" key="1">
    <citation type="submission" date="2018-05" db="EMBL/GenBank/DDBJ databases">
        <authorList>
            <person name="Lanie J.A."/>
            <person name="Ng W.-L."/>
            <person name="Kazmierczak K.M."/>
            <person name="Andrzejewski T.M."/>
            <person name="Davidsen T.M."/>
            <person name="Wayne K.J."/>
            <person name="Tettelin H."/>
            <person name="Glass J.I."/>
            <person name="Rusch D."/>
            <person name="Podicherti R."/>
            <person name="Tsui H.-C.T."/>
            <person name="Winkler M.E."/>
        </authorList>
    </citation>
    <scope>NUCLEOTIDE SEQUENCE</scope>
</reference>
<name>A0A381Z0L0_9ZZZZ</name>
<proteinExistence type="predicted"/>
<comment type="subcellular location">
    <subcellularLocation>
        <location evidence="1">Cell membrane</location>
        <topology evidence="1">Peripheral membrane protein</topology>
    </subcellularLocation>
</comment>